<gene>
    <name evidence="1" type="ORF">BDK92_3007</name>
</gene>
<dbReference type="Gene3D" id="3.30.70.1280">
    <property type="entry name" value="SP0830-like domains"/>
    <property type="match status" value="1"/>
</dbReference>
<dbReference type="PANTHER" id="PTHR36439">
    <property type="entry name" value="BLL4334 PROTEIN"/>
    <property type="match status" value="1"/>
</dbReference>
<dbReference type="Proteomes" id="UP000277671">
    <property type="component" value="Unassembled WGS sequence"/>
</dbReference>
<protein>
    <submittedName>
        <fullName evidence="1">Uncharacterized protein (DUF1697 family)</fullName>
    </submittedName>
</protein>
<dbReference type="SUPFAM" id="SSF160379">
    <property type="entry name" value="SP0830-like"/>
    <property type="match status" value="1"/>
</dbReference>
<dbReference type="InterPro" id="IPR012545">
    <property type="entry name" value="DUF1697"/>
</dbReference>
<dbReference type="AlphaFoldDB" id="A0A495JJD2"/>
<proteinExistence type="predicted"/>
<organism evidence="1 2">
    <name type="scientific">Micromonospora pisi</name>
    <dbReference type="NCBI Taxonomy" id="589240"/>
    <lineage>
        <taxon>Bacteria</taxon>
        <taxon>Bacillati</taxon>
        <taxon>Actinomycetota</taxon>
        <taxon>Actinomycetes</taxon>
        <taxon>Micromonosporales</taxon>
        <taxon>Micromonosporaceae</taxon>
        <taxon>Micromonospora</taxon>
    </lineage>
</organism>
<name>A0A495JJD2_9ACTN</name>
<accession>A0A495JJD2</accession>
<dbReference type="RefSeq" id="WP_121157273.1">
    <property type="nucleotide sequence ID" value="NZ_RBKT01000001.1"/>
</dbReference>
<keyword evidence="2" id="KW-1185">Reference proteome</keyword>
<evidence type="ECO:0000313" key="1">
    <source>
        <dbReference type="EMBL" id="RKR88678.1"/>
    </source>
</evidence>
<dbReference type="OrthoDB" id="9806494at2"/>
<dbReference type="PANTHER" id="PTHR36439:SF1">
    <property type="entry name" value="DUF1697 DOMAIN-CONTAINING PROTEIN"/>
    <property type="match status" value="1"/>
</dbReference>
<sequence>MNSYAVLLRGINVGRNNRIAMADLRALLTGLGYDDVATLLQSGNAVFRTGGGDPAALAIEIERAIKADLGLSIPCLVRDRADLDRIVADNPLAERTDEPSKLLVCFLAERPDPSRLAAIDFTAYAPEECGVGERELYVWYPGGQQNAKLTYAFFEKRLGGVATARNWNTVTKLLAMMD</sequence>
<comment type="caution">
    <text evidence="1">The sequence shown here is derived from an EMBL/GenBank/DDBJ whole genome shotgun (WGS) entry which is preliminary data.</text>
</comment>
<evidence type="ECO:0000313" key="2">
    <source>
        <dbReference type="Proteomes" id="UP000277671"/>
    </source>
</evidence>
<dbReference type="Pfam" id="PF08002">
    <property type="entry name" value="DUF1697"/>
    <property type="match status" value="1"/>
</dbReference>
<reference evidence="1 2" key="1">
    <citation type="submission" date="2018-10" db="EMBL/GenBank/DDBJ databases">
        <title>Sequencing the genomes of 1000 actinobacteria strains.</title>
        <authorList>
            <person name="Klenk H.-P."/>
        </authorList>
    </citation>
    <scope>NUCLEOTIDE SEQUENCE [LARGE SCALE GENOMIC DNA]</scope>
    <source>
        <strain evidence="1 2">DSM 45175</strain>
    </source>
</reference>
<dbReference type="EMBL" id="RBKT01000001">
    <property type="protein sequence ID" value="RKR88678.1"/>
    <property type="molecule type" value="Genomic_DNA"/>
</dbReference>
<dbReference type="PIRSF" id="PIRSF008502">
    <property type="entry name" value="UCP008502"/>
    <property type="match status" value="1"/>
</dbReference>